<evidence type="ECO:0000256" key="6">
    <source>
        <dbReference type="SAM" id="SignalP"/>
    </source>
</evidence>
<gene>
    <name evidence="7" type="ORF">IFJ97_05065</name>
</gene>
<keyword evidence="5" id="KW-0460">Magnesium</keyword>
<keyword evidence="6" id="KW-0732">Signal</keyword>
<dbReference type="Proteomes" id="UP000598633">
    <property type="component" value="Unassembled WGS sequence"/>
</dbReference>
<dbReference type="SUPFAM" id="SSF89562">
    <property type="entry name" value="RraA-like"/>
    <property type="match status" value="1"/>
</dbReference>
<evidence type="ECO:0000313" key="8">
    <source>
        <dbReference type="Proteomes" id="UP000598633"/>
    </source>
</evidence>
<proteinExistence type="predicted"/>
<dbReference type="PANTHER" id="PTHR33254">
    <property type="entry name" value="4-HYDROXY-4-METHYL-2-OXOGLUTARATE ALDOLASE 3-RELATED"/>
    <property type="match status" value="1"/>
</dbReference>
<feature type="binding site" evidence="5">
    <location>
        <position position="181"/>
    </location>
    <ligand>
        <name>substrate</name>
    </ligand>
</feature>
<keyword evidence="5" id="KW-0479">Metal-binding</keyword>
<feature type="signal peptide" evidence="6">
    <location>
        <begin position="1"/>
        <end position="18"/>
    </location>
</feature>
<dbReference type="AlphaFoldDB" id="A0A8J6XZU8"/>
<dbReference type="GO" id="GO:0046872">
    <property type="term" value="F:metal ion binding"/>
    <property type="evidence" value="ECO:0007669"/>
    <property type="project" value="UniProtKB-KW"/>
</dbReference>
<comment type="caution">
    <text evidence="7">The sequence shown here is derived from an EMBL/GenBank/DDBJ whole genome shotgun (WGS) entry which is preliminary data.</text>
</comment>
<evidence type="ECO:0000313" key="7">
    <source>
        <dbReference type="EMBL" id="MBD3870713.1"/>
    </source>
</evidence>
<organism evidence="7 8">
    <name type="scientific">Candidatus Sulfomarinibacter kjeldsenii</name>
    <dbReference type="NCBI Taxonomy" id="2885994"/>
    <lineage>
        <taxon>Bacteria</taxon>
        <taxon>Pseudomonadati</taxon>
        <taxon>Acidobacteriota</taxon>
        <taxon>Thermoanaerobaculia</taxon>
        <taxon>Thermoanaerobaculales</taxon>
        <taxon>Candidatus Sulfomarinibacteraceae</taxon>
        <taxon>Candidatus Sulfomarinibacter</taxon>
    </lineage>
</organism>
<accession>A0A8J6XZU8</accession>
<protein>
    <recommendedName>
        <fullName evidence="2">Putative 4-hydroxy-4-methyl-2-oxoglutarate aldolase</fullName>
    </recommendedName>
    <alternativeName>
        <fullName evidence="3">Regulator of ribonuclease activity homolog</fullName>
    </alternativeName>
    <alternativeName>
        <fullName evidence="4">RraA-like protein</fullName>
    </alternativeName>
</protein>
<dbReference type="Gene3D" id="3.50.30.40">
    <property type="entry name" value="Ribonuclease E inhibitor RraA/RraA-like"/>
    <property type="match status" value="1"/>
</dbReference>
<dbReference type="InterPro" id="IPR036704">
    <property type="entry name" value="RraA/RraA-like_sf"/>
</dbReference>
<dbReference type="Pfam" id="PF03737">
    <property type="entry name" value="RraA-like"/>
    <property type="match status" value="1"/>
</dbReference>
<dbReference type="PANTHER" id="PTHR33254:SF4">
    <property type="entry name" value="4-HYDROXY-4-METHYL-2-OXOGLUTARATE ALDOLASE 3-RELATED"/>
    <property type="match status" value="1"/>
</dbReference>
<comment type="cofactor">
    <cofactor evidence="1">
        <name>a divalent metal cation</name>
        <dbReference type="ChEBI" id="CHEBI:60240"/>
    </cofactor>
</comment>
<evidence type="ECO:0000256" key="4">
    <source>
        <dbReference type="ARBA" id="ARBA00030169"/>
    </source>
</evidence>
<feature type="binding site" evidence="5">
    <location>
        <position position="182"/>
    </location>
    <ligand>
        <name>Mg(2+)</name>
        <dbReference type="ChEBI" id="CHEBI:18420"/>
    </ligand>
</feature>
<evidence type="ECO:0000256" key="5">
    <source>
        <dbReference type="PIRSR" id="PIRSR605493-1"/>
    </source>
</evidence>
<name>A0A8J6XZU8_9BACT</name>
<sequence>MRAIFAVFIVFAAVVAAAQTAPGEAIEELQAGKGFITTPVFTAEEDQQLLALFDGLRVADVSDGMDAVGLPNTGLMDPVIHPLWKDAETYLHRFVGIAVTARYVPTNRPSAGRMSTEDFDSWVGNWYWKVSPEPFDVLLRPGSALVLDDANSVDVGSIGSYNILAWKKRGMVGVVTNATARDTDEIETQRVPLYFRGVGRGIRPGRNEIESVNRPVVCGGVLVIPGDVVVADGDGVVVVPRAQAEEVAGYARKILDGDKAGRRELYRELGLPADPSVN</sequence>
<dbReference type="EMBL" id="JACXWA010000083">
    <property type="protein sequence ID" value="MBD3870713.1"/>
    <property type="molecule type" value="Genomic_DNA"/>
</dbReference>
<evidence type="ECO:0000256" key="1">
    <source>
        <dbReference type="ARBA" id="ARBA00001968"/>
    </source>
</evidence>
<feature type="chain" id="PRO_5035157183" description="Putative 4-hydroxy-4-methyl-2-oxoglutarate aldolase" evidence="6">
    <location>
        <begin position="19"/>
        <end position="278"/>
    </location>
</feature>
<evidence type="ECO:0000256" key="2">
    <source>
        <dbReference type="ARBA" id="ARBA00016549"/>
    </source>
</evidence>
<dbReference type="InterPro" id="IPR005493">
    <property type="entry name" value="RraA/RraA-like"/>
</dbReference>
<comment type="cofactor">
    <cofactor evidence="5">
        <name>Mg(2+)</name>
        <dbReference type="ChEBI" id="CHEBI:18420"/>
    </cofactor>
</comment>
<evidence type="ECO:0000256" key="3">
    <source>
        <dbReference type="ARBA" id="ARBA00029596"/>
    </source>
</evidence>
<reference evidence="7 8" key="1">
    <citation type="submission" date="2020-08" db="EMBL/GenBank/DDBJ databases">
        <title>Acidobacteriota in marine sediments use diverse sulfur dissimilation pathways.</title>
        <authorList>
            <person name="Wasmund K."/>
        </authorList>
    </citation>
    <scope>NUCLEOTIDE SEQUENCE [LARGE SCALE GENOMIC DNA]</scope>
    <source>
        <strain evidence="7">MAG AM3-A</strain>
    </source>
</reference>